<proteinExistence type="predicted"/>
<dbReference type="EMBL" id="CP123506">
    <property type="protein sequence ID" value="WGM03403.1"/>
    <property type="molecule type" value="Genomic_DNA"/>
</dbReference>
<reference evidence="3" key="1">
    <citation type="submission" date="2023-04" db="EMBL/GenBank/DDBJ databases">
        <title>Genome dynamics across the evolutionary transition to endosymbiosis.</title>
        <authorList>
            <person name="Siozios S."/>
            <person name="Nadal-Jimenez P."/>
            <person name="Azagi T."/>
            <person name="Sprong H."/>
            <person name="Frost C.L."/>
            <person name="Parratt S.R."/>
            <person name="Taylor G."/>
            <person name="Brettell L."/>
            <person name="Lew K.C."/>
            <person name="Croft L."/>
            <person name="King K.C."/>
            <person name="Brockhurst M.A."/>
            <person name="Hypsa V."/>
            <person name="Novakova E."/>
            <person name="Darby A.C."/>
            <person name="Hurst G.D.D."/>
        </authorList>
    </citation>
    <scope>NUCLEOTIDE SEQUENCE</scope>
    <source>
        <strain evidence="3">APv</strain>
        <plasmid evidence="3">paPv2</plasmid>
    </source>
</reference>
<dbReference type="GO" id="GO:0003677">
    <property type="term" value="F:DNA binding"/>
    <property type="evidence" value="ECO:0007669"/>
    <property type="project" value="UniProtKB-KW"/>
</dbReference>
<dbReference type="Gene3D" id="1.10.10.10">
    <property type="entry name" value="Winged helix-like DNA-binding domain superfamily/Winged helix DNA-binding domain"/>
    <property type="match status" value="1"/>
</dbReference>
<keyword evidence="3" id="KW-0614">Plasmid</keyword>
<dbReference type="InterPro" id="IPR036388">
    <property type="entry name" value="WH-like_DNA-bd_sf"/>
</dbReference>
<feature type="domain" description="HTH luxR-type" evidence="2">
    <location>
        <begin position="118"/>
        <end position="183"/>
    </location>
</feature>
<dbReference type="Pfam" id="PF00196">
    <property type="entry name" value="GerE"/>
    <property type="match status" value="1"/>
</dbReference>
<protein>
    <submittedName>
        <fullName evidence="3">LuxR C-terminal-related transcriptional regulator</fullName>
    </submittedName>
</protein>
<keyword evidence="1" id="KW-0238">DNA-binding</keyword>
<evidence type="ECO:0000256" key="1">
    <source>
        <dbReference type="ARBA" id="ARBA00023125"/>
    </source>
</evidence>
<evidence type="ECO:0000313" key="4">
    <source>
        <dbReference type="Proteomes" id="UP001177595"/>
    </source>
</evidence>
<organism evidence="3 4">
    <name type="scientific">Arsenophonus nasoniae</name>
    <name type="common">son-killer infecting Nasonia vitripennis</name>
    <dbReference type="NCBI Taxonomy" id="638"/>
    <lineage>
        <taxon>Bacteria</taxon>
        <taxon>Pseudomonadati</taxon>
        <taxon>Pseudomonadota</taxon>
        <taxon>Gammaproteobacteria</taxon>
        <taxon>Enterobacterales</taxon>
        <taxon>Morganellaceae</taxon>
        <taxon>Arsenophonus</taxon>
    </lineage>
</organism>
<dbReference type="SMART" id="SM00421">
    <property type="entry name" value="HTH_LUXR"/>
    <property type="match status" value="1"/>
</dbReference>
<dbReference type="Proteomes" id="UP001177595">
    <property type="component" value="Plasmid paPv2"/>
</dbReference>
<dbReference type="SUPFAM" id="SSF46894">
    <property type="entry name" value="C-terminal effector domain of the bipartite response regulators"/>
    <property type="match status" value="1"/>
</dbReference>
<geneLocation type="plasmid" evidence="3 4">
    <name>paPv2</name>
</geneLocation>
<dbReference type="PROSITE" id="PS50043">
    <property type="entry name" value="HTH_LUXR_2"/>
    <property type="match status" value="1"/>
</dbReference>
<evidence type="ECO:0000313" key="3">
    <source>
        <dbReference type="EMBL" id="WGM03403.1"/>
    </source>
</evidence>
<name>A0AA95GR68_9GAMM</name>
<dbReference type="RefSeq" id="WP_280626565.1">
    <property type="nucleotide sequence ID" value="NZ_CP123506.1"/>
</dbReference>
<dbReference type="AlphaFoldDB" id="A0AA95GR68"/>
<evidence type="ECO:0000259" key="2">
    <source>
        <dbReference type="PROSITE" id="PS50043"/>
    </source>
</evidence>
<dbReference type="CDD" id="cd06170">
    <property type="entry name" value="LuxR_C_like"/>
    <property type="match status" value="1"/>
</dbReference>
<gene>
    <name evidence="3" type="ORF">QE210_18605</name>
</gene>
<dbReference type="InterPro" id="IPR016032">
    <property type="entry name" value="Sig_transdc_resp-reg_C-effctor"/>
</dbReference>
<dbReference type="InterPro" id="IPR000792">
    <property type="entry name" value="Tscrpt_reg_LuxR_C"/>
</dbReference>
<dbReference type="GO" id="GO:0006355">
    <property type="term" value="P:regulation of DNA-templated transcription"/>
    <property type="evidence" value="ECO:0007669"/>
    <property type="project" value="InterPro"/>
</dbReference>
<accession>A0AA95GR68</accession>
<sequence length="216" mass="25043">MKSELIKFFLSSGVPCGFADSDGEIKVNTKMVDFLGLNKDAPEMVTLLEKIRTEKSPFFVIINLLSDFKKSPTVWQFRFLPLFGHNKEYLGTFFHAHEFLFLSPLEYVYGMPPYAVTTEKPNKLFTDKEWQVLFFTMYRLSSKEIARRLNIGTRTTNNHLNIIYEKAGVHSACQLRAFCKSKGFERYIPLDFIEKSKCISTGYHSKVREVYGIESK</sequence>